<protein>
    <recommendedName>
        <fullName evidence="1">Malonyl-CoA:ACP transacylase (MAT) domain-containing protein</fullName>
    </recommendedName>
</protein>
<comment type="caution">
    <text evidence="2">The sequence shown here is derived from an EMBL/GenBank/DDBJ whole genome shotgun (WGS) entry which is preliminary data.</text>
</comment>
<organism evidence="2 3">
    <name type="scientific">Paenibacillus xylanexedens</name>
    <dbReference type="NCBI Taxonomy" id="528191"/>
    <lineage>
        <taxon>Bacteria</taxon>
        <taxon>Bacillati</taxon>
        <taxon>Bacillota</taxon>
        <taxon>Bacilli</taxon>
        <taxon>Bacillales</taxon>
        <taxon>Paenibacillaceae</taxon>
        <taxon>Paenibacillus</taxon>
    </lineage>
</organism>
<dbReference type="SUPFAM" id="SSF52151">
    <property type="entry name" value="FabD/lysophospholipase-like"/>
    <property type="match status" value="1"/>
</dbReference>
<proteinExistence type="predicted"/>
<evidence type="ECO:0000259" key="1">
    <source>
        <dbReference type="SMART" id="SM00827"/>
    </source>
</evidence>
<accession>A0ABS4S1A2</accession>
<evidence type="ECO:0000313" key="3">
    <source>
        <dbReference type="Proteomes" id="UP000810207"/>
    </source>
</evidence>
<feature type="domain" description="Malonyl-CoA:ACP transacylase (MAT)" evidence="1">
    <location>
        <begin position="5"/>
        <end position="231"/>
    </location>
</feature>
<name>A0ABS4S1A2_PAEXY</name>
<evidence type="ECO:0000313" key="2">
    <source>
        <dbReference type="EMBL" id="MBP2247832.1"/>
    </source>
</evidence>
<sequence>MRGRVNHPAYVRRIVDRRGRFERTIMSHPAIYMVEYALAQSLLTRGMMPDYVLSSSLGEFAAAAVACVFSAEDGLRCVMKQATGVTGTTGATGATGATGSTAASAPASSSLFADSQTSSLSLSLTAETTIQTLNVTVVTGQRVKIDNSTQVAVVVESNWSIAYNINLRVNGVLINQLQLSRTGNASGSISFLSSNTYVDTATATTTNVYTISISFVTTTSVTSSSAQVRNINAIVFT</sequence>
<dbReference type="InterPro" id="IPR001227">
    <property type="entry name" value="Ac_transferase_dom_sf"/>
</dbReference>
<dbReference type="SMART" id="SM00827">
    <property type="entry name" value="PKS_AT"/>
    <property type="match status" value="1"/>
</dbReference>
<dbReference type="InterPro" id="IPR016035">
    <property type="entry name" value="Acyl_Trfase/lysoPLipase"/>
</dbReference>
<gene>
    <name evidence="2" type="ORF">J2Z28_004501</name>
</gene>
<dbReference type="Proteomes" id="UP000810207">
    <property type="component" value="Unassembled WGS sequence"/>
</dbReference>
<dbReference type="RefSeq" id="WP_280530848.1">
    <property type="nucleotide sequence ID" value="NZ_CBCSLC010000012.1"/>
</dbReference>
<dbReference type="InterPro" id="IPR014043">
    <property type="entry name" value="Acyl_transferase_dom"/>
</dbReference>
<keyword evidence="3" id="KW-1185">Reference proteome</keyword>
<reference evidence="2 3" key="1">
    <citation type="submission" date="2021-03" db="EMBL/GenBank/DDBJ databases">
        <title>Genomic Encyclopedia of Type Strains, Phase IV (KMG-IV): sequencing the most valuable type-strain genomes for metagenomic binning, comparative biology and taxonomic classification.</title>
        <authorList>
            <person name="Goeker M."/>
        </authorList>
    </citation>
    <scope>NUCLEOTIDE SEQUENCE [LARGE SCALE GENOMIC DNA]</scope>
    <source>
        <strain evidence="2 3">DSM 21292</strain>
    </source>
</reference>
<dbReference type="EMBL" id="JAGIKV010000018">
    <property type="protein sequence ID" value="MBP2247832.1"/>
    <property type="molecule type" value="Genomic_DNA"/>
</dbReference>
<dbReference type="Pfam" id="PF00698">
    <property type="entry name" value="Acyl_transf_1"/>
    <property type="match status" value="1"/>
</dbReference>
<dbReference type="Gene3D" id="3.40.366.10">
    <property type="entry name" value="Malonyl-Coenzyme A Acyl Carrier Protein, domain 2"/>
    <property type="match status" value="1"/>
</dbReference>